<dbReference type="GO" id="GO:0006397">
    <property type="term" value="P:mRNA processing"/>
    <property type="evidence" value="ECO:0007669"/>
    <property type="project" value="UniProtKB-KW"/>
</dbReference>
<dbReference type="Gene3D" id="2.60.120.1030">
    <property type="entry name" value="Clp1, DNA binding domain"/>
    <property type="match status" value="1"/>
</dbReference>
<dbReference type="AlphaFoldDB" id="A0A7D9HTW1"/>
<name>A0A7D9HTW1_PARCT</name>
<evidence type="ECO:0000256" key="4">
    <source>
        <dbReference type="ARBA" id="ARBA00022840"/>
    </source>
</evidence>
<evidence type="ECO:0000259" key="7">
    <source>
        <dbReference type="Pfam" id="PF16575"/>
    </source>
</evidence>
<keyword evidence="2" id="KW-0507">mRNA processing</keyword>
<reference evidence="8" key="1">
    <citation type="submission" date="2020-04" db="EMBL/GenBank/DDBJ databases">
        <authorList>
            <person name="Alioto T."/>
            <person name="Alioto T."/>
            <person name="Gomez Garrido J."/>
        </authorList>
    </citation>
    <scope>NUCLEOTIDE SEQUENCE</scope>
    <source>
        <strain evidence="8">A484AB</strain>
    </source>
</reference>
<dbReference type="GO" id="GO:0005634">
    <property type="term" value="C:nucleus"/>
    <property type="evidence" value="ECO:0007669"/>
    <property type="project" value="UniProtKB-SubCell"/>
</dbReference>
<evidence type="ECO:0000256" key="3">
    <source>
        <dbReference type="ARBA" id="ARBA00022741"/>
    </source>
</evidence>
<evidence type="ECO:0000313" key="8">
    <source>
        <dbReference type="EMBL" id="CAB3990730.1"/>
    </source>
</evidence>
<keyword evidence="3" id="KW-0547">Nucleotide-binding</keyword>
<sequence length="186" mass="20540">MGEEGNKSEEQTGRWNLERETELRFEVPEANDSQGNTSAELVLLKGQAEIFGTELVLHKKFHFKPGDKIAVFTWDGCIVEISFSKQFLLPGVVDGAYISRETPMLMYLNLHAALDQMREKAKKNPGLTGPRIMITGPGDVGKSTLCRILLNYAVRLGRRPIYCDLDVGQGSVSIPGSTGSVYFTVS</sequence>
<dbReference type="SUPFAM" id="SSF52540">
    <property type="entry name" value="P-loop containing nucleoside triphosphate hydrolases"/>
    <property type="match status" value="1"/>
</dbReference>
<feature type="domain" description="Clp1 P-loop" evidence="7">
    <location>
        <begin position="136"/>
        <end position="180"/>
    </location>
</feature>
<dbReference type="InterPro" id="IPR027417">
    <property type="entry name" value="P-loop_NTPase"/>
</dbReference>
<dbReference type="PANTHER" id="PTHR12755:SF6">
    <property type="entry name" value="POLYRIBONUCLEOTIDE 5'-HYDROXYL-KINASE CLP1"/>
    <property type="match status" value="1"/>
</dbReference>
<organism evidence="8 9">
    <name type="scientific">Paramuricea clavata</name>
    <name type="common">Red gorgonian</name>
    <name type="synonym">Violescent sea-whip</name>
    <dbReference type="NCBI Taxonomy" id="317549"/>
    <lineage>
        <taxon>Eukaryota</taxon>
        <taxon>Metazoa</taxon>
        <taxon>Cnidaria</taxon>
        <taxon>Anthozoa</taxon>
        <taxon>Octocorallia</taxon>
        <taxon>Malacalcyonacea</taxon>
        <taxon>Plexauridae</taxon>
        <taxon>Paramuricea</taxon>
    </lineage>
</organism>
<proteinExistence type="predicted"/>
<dbReference type="OrthoDB" id="258143at2759"/>
<evidence type="ECO:0000313" key="9">
    <source>
        <dbReference type="Proteomes" id="UP001152795"/>
    </source>
</evidence>
<accession>A0A7D9HTW1</accession>
<dbReference type="InterPro" id="IPR032324">
    <property type="entry name" value="Clp1_N"/>
</dbReference>
<evidence type="ECO:0000259" key="6">
    <source>
        <dbReference type="Pfam" id="PF16573"/>
    </source>
</evidence>
<keyword evidence="4" id="KW-0067">ATP-binding</keyword>
<dbReference type="InterPro" id="IPR045116">
    <property type="entry name" value="Clp1/Grc3"/>
</dbReference>
<keyword evidence="9" id="KW-1185">Reference proteome</keyword>
<keyword evidence="5" id="KW-0539">Nucleus</keyword>
<dbReference type="Pfam" id="PF16575">
    <property type="entry name" value="CLP1_P"/>
    <property type="match status" value="1"/>
</dbReference>
<dbReference type="GO" id="GO:0005524">
    <property type="term" value="F:ATP binding"/>
    <property type="evidence" value="ECO:0007669"/>
    <property type="project" value="UniProtKB-KW"/>
</dbReference>
<dbReference type="GO" id="GO:0051731">
    <property type="term" value="F:polynucleotide 5'-hydroxyl-kinase activity"/>
    <property type="evidence" value="ECO:0007669"/>
    <property type="project" value="InterPro"/>
</dbReference>
<dbReference type="Proteomes" id="UP001152795">
    <property type="component" value="Unassembled WGS sequence"/>
</dbReference>
<feature type="domain" description="Clp1 N-terminal" evidence="6">
    <location>
        <begin position="17"/>
        <end position="121"/>
    </location>
</feature>
<comment type="caution">
    <text evidence="8">The sequence shown here is derived from an EMBL/GenBank/DDBJ whole genome shotgun (WGS) entry which is preliminary data.</text>
</comment>
<dbReference type="GO" id="GO:0006388">
    <property type="term" value="P:tRNA splicing, via endonucleolytic cleavage and ligation"/>
    <property type="evidence" value="ECO:0007669"/>
    <property type="project" value="TreeGrafter"/>
</dbReference>
<dbReference type="Pfam" id="PF16573">
    <property type="entry name" value="CLP1_N"/>
    <property type="match status" value="1"/>
</dbReference>
<evidence type="ECO:0000256" key="1">
    <source>
        <dbReference type="ARBA" id="ARBA00004123"/>
    </source>
</evidence>
<protein>
    <submittedName>
        <fullName evidence="8">Polyribonucleotide 5 -hydroxyl-kinase Clp1</fullName>
    </submittedName>
</protein>
<dbReference type="FunFam" id="2.60.120.1030:FF:000001">
    <property type="entry name" value="Protein CLP1 homolog 5"/>
    <property type="match status" value="1"/>
</dbReference>
<dbReference type="InterPro" id="IPR038239">
    <property type="entry name" value="Clp1_N_sf"/>
</dbReference>
<gene>
    <name evidence="8" type="ORF">PACLA_8A014209</name>
</gene>
<comment type="subcellular location">
    <subcellularLocation>
        <location evidence="1">Nucleus</location>
    </subcellularLocation>
</comment>
<dbReference type="CDD" id="cd01983">
    <property type="entry name" value="SIMIBI"/>
    <property type="match status" value="1"/>
</dbReference>
<dbReference type="EMBL" id="CACRXK020001715">
    <property type="protein sequence ID" value="CAB3990730.1"/>
    <property type="molecule type" value="Genomic_DNA"/>
</dbReference>
<evidence type="ECO:0000256" key="2">
    <source>
        <dbReference type="ARBA" id="ARBA00022664"/>
    </source>
</evidence>
<evidence type="ECO:0000256" key="5">
    <source>
        <dbReference type="ARBA" id="ARBA00023242"/>
    </source>
</evidence>
<dbReference type="InterPro" id="IPR032319">
    <property type="entry name" value="CLP1_P"/>
</dbReference>
<dbReference type="Gene3D" id="3.40.50.300">
    <property type="entry name" value="P-loop containing nucleotide triphosphate hydrolases"/>
    <property type="match status" value="1"/>
</dbReference>
<dbReference type="PANTHER" id="PTHR12755">
    <property type="entry name" value="CLEAVAGE/POLYADENYLATION FACTOR IA SUBUNIT CLP1P"/>
    <property type="match status" value="1"/>
</dbReference>